<evidence type="ECO:0000256" key="1">
    <source>
        <dbReference type="SAM" id="MobiDB-lite"/>
    </source>
</evidence>
<dbReference type="Proteomes" id="UP001066276">
    <property type="component" value="Chromosome 1_2"/>
</dbReference>
<evidence type="ECO:0000313" key="2">
    <source>
        <dbReference type="EMBL" id="KAJ1211043.1"/>
    </source>
</evidence>
<keyword evidence="3" id="KW-1185">Reference proteome</keyword>
<sequence>MATGGEDIILGTDYDDFPALLETAGREQALKSWWEEVPIGSDTDDQKPTRAILSKKQKREQRQWYA</sequence>
<evidence type="ECO:0000313" key="3">
    <source>
        <dbReference type="Proteomes" id="UP001066276"/>
    </source>
</evidence>
<feature type="region of interest" description="Disordered" evidence="1">
    <location>
        <begin position="39"/>
        <end position="66"/>
    </location>
</feature>
<reference evidence="2" key="1">
    <citation type="journal article" date="2022" name="bioRxiv">
        <title>Sequencing and chromosome-scale assembly of the giantPleurodeles waltlgenome.</title>
        <authorList>
            <person name="Brown T."/>
            <person name="Elewa A."/>
            <person name="Iarovenko S."/>
            <person name="Subramanian E."/>
            <person name="Araus A.J."/>
            <person name="Petzold A."/>
            <person name="Susuki M."/>
            <person name="Suzuki K.-i.T."/>
            <person name="Hayashi T."/>
            <person name="Toyoda A."/>
            <person name="Oliveira C."/>
            <person name="Osipova E."/>
            <person name="Leigh N.D."/>
            <person name="Simon A."/>
            <person name="Yun M.H."/>
        </authorList>
    </citation>
    <scope>NUCLEOTIDE SEQUENCE</scope>
    <source>
        <strain evidence="2">20211129_DDA</strain>
        <tissue evidence="2">Liver</tissue>
    </source>
</reference>
<accession>A0AAV7WEQ3</accession>
<organism evidence="2 3">
    <name type="scientific">Pleurodeles waltl</name>
    <name type="common">Iberian ribbed newt</name>
    <dbReference type="NCBI Taxonomy" id="8319"/>
    <lineage>
        <taxon>Eukaryota</taxon>
        <taxon>Metazoa</taxon>
        <taxon>Chordata</taxon>
        <taxon>Craniata</taxon>
        <taxon>Vertebrata</taxon>
        <taxon>Euteleostomi</taxon>
        <taxon>Amphibia</taxon>
        <taxon>Batrachia</taxon>
        <taxon>Caudata</taxon>
        <taxon>Salamandroidea</taxon>
        <taxon>Salamandridae</taxon>
        <taxon>Pleurodelinae</taxon>
        <taxon>Pleurodeles</taxon>
    </lineage>
</organism>
<name>A0AAV7WEQ3_PLEWA</name>
<dbReference type="AlphaFoldDB" id="A0AAV7WEQ3"/>
<proteinExistence type="predicted"/>
<dbReference type="EMBL" id="JANPWB010000002">
    <property type="protein sequence ID" value="KAJ1211043.1"/>
    <property type="molecule type" value="Genomic_DNA"/>
</dbReference>
<protein>
    <submittedName>
        <fullName evidence="2">Uncharacterized protein</fullName>
    </submittedName>
</protein>
<gene>
    <name evidence="2" type="ORF">NDU88_006405</name>
</gene>
<comment type="caution">
    <text evidence="2">The sequence shown here is derived from an EMBL/GenBank/DDBJ whole genome shotgun (WGS) entry which is preliminary data.</text>
</comment>